<dbReference type="Pfam" id="PF17778">
    <property type="entry name" value="WHD_BLACT"/>
    <property type="match status" value="1"/>
</dbReference>
<dbReference type="EMBL" id="FOZW01000001">
    <property type="protein sequence ID" value="SFS35021.1"/>
    <property type="molecule type" value="Genomic_DNA"/>
</dbReference>
<gene>
    <name evidence="2" type="ORF">SAMN04488050_101306</name>
</gene>
<evidence type="ECO:0000259" key="1">
    <source>
        <dbReference type="SMART" id="SM00849"/>
    </source>
</evidence>
<feature type="domain" description="Metallo-beta-lactamase" evidence="1">
    <location>
        <begin position="37"/>
        <end position="217"/>
    </location>
</feature>
<keyword evidence="3" id="KW-1185">Reference proteome</keyword>
<dbReference type="InterPro" id="IPR050662">
    <property type="entry name" value="Sec-metab_biosynth-thioest"/>
</dbReference>
<dbReference type="Gene3D" id="1.10.10.10">
    <property type="entry name" value="Winged helix-like DNA-binding domain superfamily/Winged helix DNA-binding domain"/>
    <property type="match status" value="1"/>
</dbReference>
<proteinExistence type="predicted"/>
<dbReference type="STRING" id="311180.SAMN04488050_101306"/>
<dbReference type="CDD" id="cd16278">
    <property type="entry name" value="metallo-hydrolase-like_MBL-fold"/>
    <property type="match status" value="1"/>
</dbReference>
<dbReference type="Proteomes" id="UP000199392">
    <property type="component" value="Unassembled WGS sequence"/>
</dbReference>
<evidence type="ECO:0000313" key="3">
    <source>
        <dbReference type="Proteomes" id="UP000199392"/>
    </source>
</evidence>
<dbReference type="Pfam" id="PF00753">
    <property type="entry name" value="Lactamase_B"/>
    <property type="match status" value="1"/>
</dbReference>
<dbReference type="AlphaFoldDB" id="A0A1I6P4F3"/>
<dbReference type="OrthoDB" id="9788263at2"/>
<dbReference type="InterPro" id="IPR036866">
    <property type="entry name" value="RibonucZ/Hydroxyglut_hydro"/>
</dbReference>
<dbReference type="SUPFAM" id="SSF56281">
    <property type="entry name" value="Metallo-hydrolase/oxidoreductase"/>
    <property type="match status" value="1"/>
</dbReference>
<organism evidence="2 3">
    <name type="scientific">Alloyangia pacifica</name>
    <dbReference type="NCBI Taxonomy" id="311180"/>
    <lineage>
        <taxon>Bacteria</taxon>
        <taxon>Pseudomonadati</taxon>
        <taxon>Pseudomonadota</taxon>
        <taxon>Alphaproteobacteria</taxon>
        <taxon>Rhodobacterales</taxon>
        <taxon>Roseobacteraceae</taxon>
        <taxon>Alloyangia</taxon>
    </lineage>
</organism>
<dbReference type="InterPro" id="IPR041516">
    <property type="entry name" value="LACTB2_WH"/>
</dbReference>
<protein>
    <submittedName>
        <fullName evidence="2">Glyoxylase, beta-lactamase superfamily II</fullName>
    </submittedName>
</protein>
<dbReference type="InterPro" id="IPR036388">
    <property type="entry name" value="WH-like_DNA-bd_sf"/>
</dbReference>
<sequence>MIDPQPDFQPVQGHAEQLAPGLRRILAPNPSPMTFRGTNTYVLGHRALAVIDPGPLSDTHLAAILSAVGPQQSISHILVTHAHLDHSPLARPLSEATGAPVLAFGDARAGRSALMRQLAETGLAGGGEGVDAGFVPDETLADGALIEGDGWRLEALHTPGHFGNHLSFAWGDVLFSGDLVMGWASSLVSPPDGDLGAFMQSLERLRCRRWSRMHPGHGAPVTDTAARLDALLAHRRAREASILEALAKAPADAATLAAAIYKDTDPVLLPAAVRNVLAHLIDLTQRNAVISLGHLEKDAVFSMA</sequence>
<dbReference type="PANTHER" id="PTHR23131">
    <property type="entry name" value="ENDORIBONUCLEASE LACTB2"/>
    <property type="match status" value="1"/>
</dbReference>
<reference evidence="3" key="1">
    <citation type="submission" date="2016-10" db="EMBL/GenBank/DDBJ databases">
        <authorList>
            <person name="Varghese N."/>
            <person name="Submissions S."/>
        </authorList>
    </citation>
    <scope>NUCLEOTIDE SEQUENCE [LARGE SCALE GENOMIC DNA]</scope>
    <source>
        <strain evidence="3">DSM 26894</strain>
    </source>
</reference>
<name>A0A1I6P4F3_9RHOB</name>
<dbReference type="PANTHER" id="PTHR23131:SF0">
    <property type="entry name" value="ENDORIBONUCLEASE LACTB2"/>
    <property type="match status" value="1"/>
</dbReference>
<dbReference type="SMART" id="SM00849">
    <property type="entry name" value="Lactamase_B"/>
    <property type="match status" value="1"/>
</dbReference>
<accession>A0A1I6P4F3</accession>
<dbReference type="RefSeq" id="WP_092420643.1">
    <property type="nucleotide sequence ID" value="NZ_FNCL01000002.1"/>
</dbReference>
<dbReference type="InterPro" id="IPR001279">
    <property type="entry name" value="Metallo-B-lactamas"/>
</dbReference>
<dbReference type="Gene3D" id="3.60.15.10">
    <property type="entry name" value="Ribonuclease Z/Hydroxyacylglutathione hydrolase-like"/>
    <property type="match status" value="1"/>
</dbReference>
<evidence type="ECO:0000313" key="2">
    <source>
        <dbReference type="EMBL" id="SFS35021.1"/>
    </source>
</evidence>